<comment type="caution">
    <text evidence="8">The sequence shown here is derived from an EMBL/GenBank/DDBJ whole genome shotgun (WGS) entry which is preliminary data.</text>
</comment>
<evidence type="ECO:0000256" key="2">
    <source>
        <dbReference type="ARBA" id="ARBA00022517"/>
    </source>
</evidence>
<comment type="similarity">
    <text evidence="5">Belongs to the RimM family.</text>
</comment>
<dbReference type="GO" id="GO:0043022">
    <property type="term" value="F:ribosome binding"/>
    <property type="evidence" value="ECO:0007669"/>
    <property type="project" value="InterPro"/>
</dbReference>
<dbReference type="InterPro" id="IPR056792">
    <property type="entry name" value="PRC_RimM"/>
</dbReference>
<dbReference type="SUPFAM" id="SSF50447">
    <property type="entry name" value="Translation proteins"/>
    <property type="match status" value="1"/>
</dbReference>
<dbReference type="EMBL" id="JACPNR010000013">
    <property type="protein sequence ID" value="MBI2679185.1"/>
    <property type="molecule type" value="Genomic_DNA"/>
</dbReference>
<proteinExistence type="inferred from homology"/>
<dbReference type="GO" id="GO:0005840">
    <property type="term" value="C:ribosome"/>
    <property type="evidence" value="ECO:0007669"/>
    <property type="project" value="InterPro"/>
</dbReference>
<evidence type="ECO:0000313" key="9">
    <source>
        <dbReference type="Proteomes" id="UP000779809"/>
    </source>
</evidence>
<comment type="function">
    <text evidence="5">An accessory protein needed during the final step in the assembly of 30S ribosomal subunit, possibly for assembly of the head region. Essential for efficient processing of 16S rRNA. May be needed both before and after RbfA during the maturation of 16S rRNA. It has affinity for free ribosomal 30S subunits but not for 70S ribosomes.</text>
</comment>
<dbReference type="InterPro" id="IPR002676">
    <property type="entry name" value="RimM_N"/>
</dbReference>
<evidence type="ECO:0000256" key="4">
    <source>
        <dbReference type="ARBA" id="ARBA00023186"/>
    </source>
</evidence>
<feature type="domain" description="RimM N-terminal" evidence="6">
    <location>
        <begin position="9"/>
        <end position="91"/>
    </location>
</feature>
<evidence type="ECO:0000256" key="1">
    <source>
        <dbReference type="ARBA" id="ARBA00022490"/>
    </source>
</evidence>
<dbReference type="InterPro" id="IPR009000">
    <property type="entry name" value="Transl_B-barrel_sf"/>
</dbReference>
<dbReference type="PANTHER" id="PTHR33692:SF1">
    <property type="entry name" value="RIBOSOME MATURATION FACTOR RIMM"/>
    <property type="match status" value="1"/>
</dbReference>
<dbReference type="Gene3D" id="2.30.30.240">
    <property type="entry name" value="PRC-barrel domain"/>
    <property type="match status" value="1"/>
</dbReference>
<keyword evidence="2 5" id="KW-0690">Ribosome biogenesis</keyword>
<evidence type="ECO:0000256" key="5">
    <source>
        <dbReference type="HAMAP-Rule" id="MF_00014"/>
    </source>
</evidence>
<evidence type="ECO:0000256" key="3">
    <source>
        <dbReference type="ARBA" id="ARBA00022552"/>
    </source>
</evidence>
<dbReference type="InterPro" id="IPR011033">
    <property type="entry name" value="PRC_barrel-like_sf"/>
</dbReference>
<dbReference type="Gene3D" id="2.40.30.60">
    <property type="entry name" value="RimM"/>
    <property type="match status" value="1"/>
</dbReference>
<organism evidence="8 9">
    <name type="scientific">Candidatus Korobacter versatilis</name>
    <dbReference type="NCBI Taxonomy" id="658062"/>
    <lineage>
        <taxon>Bacteria</taxon>
        <taxon>Pseudomonadati</taxon>
        <taxon>Acidobacteriota</taxon>
        <taxon>Terriglobia</taxon>
        <taxon>Terriglobales</taxon>
        <taxon>Candidatus Korobacteraceae</taxon>
        <taxon>Candidatus Korobacter</taxon>
    </lineage>
</organism>
<comment type="subcellular location">
    <subcellularLocation>
        <location evidence="5">Cytoplasm</location>
    </subcellularLocation>
</comment>
<dbReference type="SUPFAM" id="SSF50346">
    <property type="entry name" value="PRC-barrel domain"/>
    <property type="match status" value="1"/>
</dbReference>
<dbReference type="PANTHER" id="PTHR33692">
    <property type="entry name" value="RIBOSOME MATURATION FACTOR RIMM"/>
    <property type="match status" value="1"/>
</dbReference>
<dbReference type="AlphaFoldDB" id="A0A932EPU1"/>
<dbReference type="Pfam" id="PF24986">
    <property type="entry name" value="PRC_RimM"/>
    <property type="match status" value="1"/>
</dbReference>
<dbReference type="NCBIfam" id="TIGR02273">
    <property type="entry name" value="16S_RimM"/>
    <property type="match status" value="1"/>
</dbReference>
<dbReference type="GO" id="GO:0005737">
    <property type="term" value="C:cytoplasm"/>
    <property type="evidence" value="ECO:0007669"/>
    <property type="project" value="UniProtKB-SubCell"/>
</dbReference>
<dbReference type="GO" id="GO:0006364">
    <property type="term" value="P:rRNA processing"/>
    <property type="evidence" value="ECO:0007669"/>
    <property type="project" value="UniProtKB-UniRule"/>
</dbReference>
<gene>
    <name evidence="5 8" type="primary">rimM</name>
    <name evidence="8" type="ORF">HYX28_10435</name>
</gene>
<dbReference type="HAMAP" id="MF_00014">
    <property type="entry name" value="Ribosome_mat_RimM"/>
    <property type="match status" value="1"/>
</dbReference>
<comment type="subunit">
    <text evidence="5">Binds ribosomal protein uS19.</text>
</comment>
<dbReference type="InterPro" id="IPR036976">
    <property type="entry name" value="RimM_N_sf"/>
</dbReference>
<name>A0A932EPU1_9BACT</name>
<keyword evidence="4 5" id="KW-0143">Chaperone</keyword>
<evidence type="ECO:0000259" key="6">
    <source>
        <dbReference type="Pfam" id="PF01782"/>
    </source>
</evidence>
<dbReference type="Pfam" id="PF01782">
    <property type="entry name" value="RimM"/>
    <property type="match status" value="1"/>
</dbReference>
<feature type="domain" description="Ribosome maturation factor RimM PRC barrel" evidence="7">
    <location>
        <begin position="103"/>
        <end position="169"/>
    </location>
</feature>
<keyword evidence="3 5" id="KW-0698">rRNA processing</keyword>
<dbReference type="InterPro" id="IPR011961">
    <property type="entry name" value="RimM"/>
</dbReference>
<comment type="domain">
    <text evidence="5">The PRC barrel domain binds ribosomal protein uS19.</text>
</comment>
<keyword evidence="1 5" id="KW-0963">Cytoplasm</keyword>
<protein>
    <recommendedName>
        <fullName evidence="5">Ribosome maturation factor RimM</fullName>
    </recommendedName>
</protein>
<dbReference type="Proteomes" id="UP000779809">
    <property type="component" value="Unassembled WGS sequence"/>
</dbReference>
<reference evidence="8" key="1">
    <citation type="submission" date="2020-07" db="EMBL/GenBank/DDBJ databases">
        <title>Huge and variable diversity of episymbiotic CPR bacteria and DPANN archaea in groundwater ecosystems.</title>
        <authorList>
            <person name="He C.Y."/>
            <person name="Keren R."/>
            <person name="Whittaker M."/>
            <person name="Farag I.F."/>
            <person name="Doudna J."/>
            <person name="Cate J.H.D."/>
            <person name="Banfield J.F."/>
        </authorList>
    </citation>
    <scope>NUCLEOTIDE SEQUENCE</scope>
    <source>
        <strain evidence="8">NC_groundwater_580_Pr5_B-0.1um_64_19</strain>
    </source>
</reference>
<dbReference type="GO" id="GO:0042274">
    <property type="term" value="P:ribosomal small subunit biogenesis"/>
    <property type="evidence" value="ECO:0007669"/>
    <property type="project" value="UniProtKB-UniRule"/>
</dbReference>
<sequence>MASQAFITVARVAHTQGRRGEVAADLHTDFPERFAERKQMSALFADGARRELQLEEFWFHKGRVVLKFAGVESINDAEALIGCELQVPAEQRTPLPEGMAYVSDLVGSSLFDGARLVGKIADVQAGAGEAQLLVVKVGTRELLVPFAAEFVKTLDLPGKRLEMALPAGLLELDAPLTAEEKREQQEQGQGEE</sequence>
<evidence type="ECO:0000313" key="8">
    <source>
        <dbReference type="EMBL" id="MBI2679185.1"/>
    </source>
</evidence>
<accession>A0A932EPU1</accession>
<evidence type="ECO:0000259" key="7">
    <source>
        <dbReference type="Pfam" id="PF24986"/>
    </source>
</evidence>